<dbReference type="InterPro" id="IPR029058">
    <property type="entry name" value="AB_hydrolase_fold"/>
</dbReference>
<dbReference type="EMBL" id="MSFL01000032">
    <property type="protein sequence ID" value="PWY69716.1"/>
    <property type="molecule type" value="Genomic_DNA"/>
</dbReference>
<dbReference type="PANTHER" id="PTHR34853">
    <property type="match status" value="1"/>
</dbReference>
<name>A0A317V6L2_9EURO</name>
<reference evidence="1 2" key="1">
    <citation type="submission" date="2016-12" db="EMBL/GenBank/DDBJ databases">
        <title>The genomes of Aspergillus section Nigri reveals drivers in fungal speciation.</title>
        <authorList>
            <consortium name="DOE Joint Genome Institute"/>
            <person name="Vesth T.C."/>
            <person name="Nybo J."/>
            <person name="Theobald S."/>
            <person name="Brandl J."/>
            <person name="Frisvad J.C."/>
            <person name="Nielsen K.F."/>
            <person name="Lyhne E.K."/>
            <person name="Kogle M.E."/>
            <person name="Kuo A."/>
            <person name="Riley R."/>
            <person name="Clum A."/>
            <person name="Nolan M."/>
            <person name="Lipzen A."/>
            <person name="Salamov A."/>
            <person name="Henrissat B."/>
            <person name="Wiebenga A."/>
            <person name="De Vries R.P."/>
            <person name="Grigoriev I.V."/>
            <person name="Mortensen U.H."/>
            <person name="Andersen M.R."/>
            <person name="Baker S.E."/>
        </authorList>
    </citation>
    <scope>NUCLEOTIDE SEQUENCE [LARGE SCALE GENOMIC DNA]</scope>
    <source>
        <strain evidence="1 2">CBS 117.55</strain>
    </source>
</reference>
<dbReference type="Pfam" id="PF03583">
    <property type="entry name" value="LIP"/>
    <property type="match status" value="1"/>
</dbReference>
<dbReference type="Proteomes" id="UP000247233">
    <property type="component" value="Unassembled WGS sequence"/>
</dbReference>
<dbReference type="GO" id="GO:0004806">
    <property type="term" value="F:triacylglycerol lipase activity"/>
    <property type="evidence" value="ECO:0007669"/>
    <property type="project" value="InterPro"/>
</dbReference>
<proteinExistence type="predicted"/>
<evidence type="ECO:0000313" key="2">
    <source>
        <dbReference type="Proteomes" id="UP000247233"/>
    </source>
</evidence>
<keyword evidence="2" id="KW-1185">Reference proteome</keyword>
<dbReference type="PANTHER" id="PTHR34853:SF1">
    <property type="entry name" value="LIPASE 5"/>
    <property type="match status" value="1"/>
</dbReference>
<comment type="caution">
    <text evidence="1">The sequence shown here is derived from an EMBL/GenBank/DDBJ whole genome shotgun (WGS) entry which is preliminary data.</text>
</comment>
<dbReference type="RefSeq" id="XP_025395668.1">
    <property type="nucleotide sequence ID" value="XM_025538151.1"/>
</dbReference>
<dbReference type="InterPro" id="IPR005152">
    <property type="entry name" value="Lipase_secreted"/>
</dbReference>
<protein>
    <recommendedName>
        <fullName evidence="3">LIP-domain-containing protein</fullName>
    </recommendedName>
</protein>
<evidence type="ECO:0000313" key="1">
    <source>
        <dbReference type="EMBL" id="PWY69716.1"/>
    </source>
</evidence>
<organism evidence="1 2">
    <name type="scientific">Aspergillus heteromorphus CBS 117.55</name>
    <dbReference type="NCBI Taxonomy" id="1448321"/>
    <lineage>
        <taxon>Eukaryota</taxon>
        <taxon>Fungi</taxon>
        <taxon>Dikarya</taxon>
        <taxon>Ascomycota</taxon>
        <taxon>Pezizomycotina</taxon>
        <taxon>Eurotiomycetes</taxon>
        <taxon>Eurotiomycetidae</taxon>
        <taxon>Eurotiales</taxon>
        <taxon>Aspergillaceae</taxon>
        <taxon>Aspergillus</taxon>
        <taxon>Aspergillus subgen. Circumdati</taxon>
    </lineage>
</organism>
<dbReference type="GO" id="GO:0016042">
    <property type="term" value="P:lipid catabolic process"/>
    <property type="evidence" value="ECO:0007669"/>
    <property type="project" value="InterPro"/>
</dbReference>
<dbReference type="AlphaFoldDB" id="A0A317V6L2"/>
<evidence type="ECO:0008006" key="3">
    <source>
        <dbReference type="Google" id="ProtNLM"/>
    </source>
</evidence>
<gene>
    <name evidence="1" type="ORF">BO70DRAFT_145012</name>
</gene>
<dbReference type="GeneID" id="37060388"/>
<sequence length="161" mass="17376">MTQPMDLAFLSASLTQGWYIMTADYESPAAQFAVGRLSGHATLDSIRVALTHGPSSHNLSTHPNYAMWGYSGGALAVSWAAALQPSYAPELAISGAAVGGLIPNLTSVIETINMGPFSSAAFVIFIGLAKAYPPFATWLEFALKTYLKEVFFRRERELCPR</sequence>
<accession>A0A317V6L2</accession>
<dbReference type="SUPFAM" id="SSF53474">
    <property type="entry name" value="alpha/beta-Hydrolases"/>
    <property type="match status" value="1"/>
</dbReference>
<dbReference type="Gene3D" id="3.40.50.1820">
    <property type="entry name" value="alpha/beta hydrolase"/>
    <property type="match status" value="1"/>
</dbReference>
<dbReference type="OrthoDB" id="2373480at2759"/>
<dbReference type="VEuPathDB" id="FungiDB:BO70DRAFT_145012"/>